<sequence>MGEIGWFAFLIVGIAAGWIAEKVMKRNHGLLTNLAVGIVGAYLGAYLFGVLGLDLGDDFFGRLATATAGAVALLAIINLVRRA</sequence>
<dbReference type="STRING" id="1114924.SAMN05216258_103453"/>
<feature type="transmembrane region" description="Helical" evidence="7">
    <location>
        <begin position="30"/>
        <end position="53"/>
    </location>
</feature>
<keyword evidence="4 7" id="KW-0812">Transmembrane</keyword>
<evidence type="ECO:0000256" key="6">
    <source>
        <dbReference type="ARBA" id="ARBA00023136"/>
    </source>
</evidence>
<dbReference type="AlphaFoldDB" id="A0A1I3ELA2"/>
<evidence type="ECO:0000256" key="1">
    <source>
        <dbReference type="ARBA" id="ARBA00004651"/>
    </source>
</evidence>
<dbReference type="EMBL" id="FOQH01000003">
    <property type="protein sequence ID" value="SFH99775.1"/>
    <property type="molecule type" value="Genomic_DNA"/>
</dbReference>
<comment type="similarity">
    <text evidence="2">Belongs to the UPF0410 family.</text>
</comment>
<protein>
    <submittedName>
        <fullName evidence="8">Uncharacterized membrane protein YeaQ/YmgE, transglycosylase-associated protein family</fullName>
    </submittedName>
</protein>
<feature type="transmembrane region" description="Helical" evidence="7">
    <location>
        <begin position="6"/>
        <end position="23"/>
    </location>
</feature>
<comment type="subcellular location">
    <subcellularLocation>
        <location evidence="1">Cell membrane</location>
        <topology evidence="1">Multi-pass membrane protein</topology>
    </subcellularLocation>
</comment>
<dbReference type="PANTHER" id="PTHR33884:SF3">
    <property type="entry name" value="UPF0410 PROTEIN YMGE"/>
    <property type="match status" value="1"/>
</dbReference>
<dbReference type="InterPro" id="IPR007341">
    <property type="entry name" value="Transgly_assoc"/>
</dbReference>
<evidence type="ECO:0000256" key="2">
    <source>
        <dbReference type="ARBA" id="ARBA00011006"/>
    </source>
</evidence>
<dbReference type="PANTHER" id="PTHR33884">
    <property type="entry name" value="UPF0410 PROTEIN YMGE"/>
    <property type="match status" value="1"/>
</dbReference>
<feature type="transmembrane region" description="Helical" evidence="7">
    <location>
        <begin position="59"/>
        <end position="80"/>
    </location>
</feature>
<evidence type="ECO:0000313" key="8">
    <source>
        <dbReference type="EMBL" id="SFH99775.1"/>
    </source>
</evidence>
<keyword evidence="3" id="KW-1003">Cell membrane</keyword>
<dbReference type="RefSeq" id="WP_092859219.1">
    <property type="nucleotide sequence ID" value="NZ_FOQH01000003.1"/>
</dbReference>
<organism evidence="8 9">
    <name type="scientific">Albimonas pacifica</name>
    <dbReference type="NCBI Taxonomy" id="1114924"/>
    <lineage>
        <taxon>Bacteria</taxon>
        <taxon>Pseudomonadati</taxon>
        <taxon>Pseudomonadota</taxon>
        <taxon>Alphaproteobacteria</taxon>
        <taxon>Rhodobacterales</taxon>
        <taxon>Paracoccaceae</taxon>
        <taxon>Albimonas</taxon>
    </lineage>
</organism>
<evidence type="ECO:0000313" key="9">
    <source>
        <dbReference type="Proteomes" id="UP000199377"/>
    </source>
</evidence>
<evidence type="ECO:0000256" key="7">
    <source>
        <dbReference type="SAM" id="Phobius"/>
    </source>
</evidence>
<proteinExistence type="inferred from homology"/>
<accession>A0A1I3ELA2</accession>
<dbReference type="GO" id="GO:0005886">
    <property type="term" value="C:plasma membrane"/>
    <property type="evidence" value="ECO:0007669"/>
    <property type="project" value="UniProtKB-SubCell"/>
</dbReference>
<evidence type="ECO:0000256" key="3">
    <source>
        <dbReference type="ARBA" id="ARBA00022475"/>
    </source>
</evidence>
<keyword evidence="6 7" id="KW-0472">Membrane</keyword>
<evidence type="ECO:0000256" key="5">
    <source>
        <dbReference type="ARBA" id="ARBA00022989"/>
    </source>
</evidence>
<evidence type="ECO:0000256" key="4">
    <source>
        <dbReference type="ARBA" id="ARBA00022692"/>
    </source>
</evidence>
<keyword evidence="9" id="KW-1185">Reference proteome</keyword>
<gene>
    <name evidence="8" type="ORF">SAMN05216258_103453</name>
</gene>
<keyword evidence="5 7" id="KW-1133">Transmembrane helix</keyword>
<reference evidence="8 9" key="1">
    <citation type="submission" date="2016-10" db="EMBL/GenBank/DDBJ databases">
        <authorList>
            <person name="de Groot N.N."/>
        </authorList>
    </citation>
    <scope>NUCLEOTIDE SEQUENCE [LARGE SCALE GENOMIC DNA]</scope>
    <source>
        <strain evidence="8 9">CGMCC 1.11030</strain>
    </source>
</reference>
<name>A0A1I3ELA2_9RHOB</name>
<dbReference type="OrthoDB" id="9815411at2"/>
<dbReference type="Pfam" id="PF04226">
    <property type="entry name" value="Transgly_assoc"/>
    <property type="match status" value="1"/>
</dbReference>
<dbReference type="Proteomes" id="UP000199377">
    <property type="component" value="Unassembled WGS sequence"/>
</dbReference>